<name>A0AAD6E1R6_9EURO</name>
<feature type="transmembrane region" description="Helical" evidence="8">
    <location>
        <begin position="62"/>
        <end position="83"/>
    </location>
</feature>
<evidence type="ECO:0000256" key="5">
    <source>
        <dbReference type="ARBA" id="ARBA00022989"/>
    </source>
</evidence>
<comment type="subcellular location">
    <subcellularLocation>
        <location evidence="1">Membrane</location>
        <topology evidence="1">Multi-pass membrane protein</topology>
    </subcellularLocation>
</comment>
<dbReference type="EMBL" id="JAQJAC010000001">
    <property type="protein sequence ID" value="KAJ5599045.1"/>
    <property type="molecule type" value="Genomic_DNA"/>
</dbReference>
<dbReference type="InterPro" id="IPR001958">
    <property type="entry name" value="Tet-R_TetA/multi-R_MdtG-like"/>
</dbReference>
<evidence type="ECO:0000256" key="4">
    <source>
        <dbReference type="ARBA" id="ARBA00022692"/>
    </source>
</evidence>
<evidence type="ECO:0000256" key="1">
    <source>
        <dbReference type="ARBA" id="ARBA00004141"/>
    </source>
</evidence>
<feature type="transmembrane region" description="Helical" evidence="8">
    <location>
        <begin position="341"/>
        <end position="359"/>
    </location>
</feature>
<protein>
    <recommendedName>
        <fullName evidence="9">Major facilitator superfamily (MFS) profile domain-containing protein</fullName>
    </recommendedName>
</protein>
<evidence type="ECO:0000256" key="6">
    <source>
        <dbReference type="ARBA" id="ARBA00023136"/>
    </source>
</evidence>
<feature type="compositionally biased region" description="Polar residues" evidence="7">
    <location>
        <begin position="205"/>
        <end position="225"/>
    </location>
</feature>
<dbReference type="InterPro" id="IPR050930">
    <property type="entry name" value="MFS_Vesicular_Transporter"/>
</dbReference>
<evidence type="ECO:0000313" key="11">
    <source>
        <dbReference type="Proteomes" id="UP001216150"/>
    </source>
</evidence>
<proteinExistence type="inferred from homology"/>
<dbReference type="PRINTS" id="PR01035">
    <property type="entry name" value="TCRTETA"/>
</dbReference>
<keyword evidence="11" id="KW-1185">Reference proteome</keyword>
<evidence type="ECO:0000256" key="7">
    <source>
        <dbReference type="SAM" id="MobiDB-lite"/>
    </source>
</evidence>
<comment type="similarity">
    <text evidence="2">Belongs to the major facilitator superfamily. Vesicular transporter family.</text>
</comment>
<feature type="transmembrane region" description="Helical" evidence="8">
    <location>
        <begin position="179"/>
        <end position="198"/>
    </location>
</feature>
<feature type="transmembrane region" description="Helical" evidence="8">
    <location>
        <begin position="150"/>
        <end position="173"/>
    </location>
</feature>
<dbReference type="InterPro" id="IPR036259">
    <property type="entry name" value="MFS_trans_sf"/>
</dbReference>
<feature type="transmembrane region" description="Helical" evidence="8">
    <location>
        <begin position="95"/>
        <end position="115"/>
    </location>
</feature>
<evidence type="ECO:0000259" key="9">
    <source>
        <dbReference type="PROSITE" id="PS50850"/>
    </source>
</evidence>
<evidence type="ECO:0000313" key="10">
    <source>
        <dbReference type="EMBL" id="KAJ5599045.1"/>
    </source>
</evidence>
<dbReference type="AlphaFoldDB" id="A0AAD6E1R6"/>
<keyword evidence="4 8" id="KW-0812">Transmembrane</keyword>
<accession>A0AAD6E1R6</accession>
<dbReference type="Proteomes" id="UP001216150">
    <property type="component" value="Unassembled WGS sequence"/>
</dbReference>
<dbReference type="Gene3D" id="1.20.1250.20">
    <property type="entry name" value="MFS general substrate transporter like domains"/>
    <property type="match status" value="1"/>
</dbReference>
<organism evidence="10 11">
    <name type="scientific">Penicillium hetheringtonii</name>
    <dbReference type="NCBI Taxonomy" id="911720"/>
    <lineage>
        <taxon>Eukaryota</taxon>
        <taxon>Fungi</taxon>
        <taxon>Dikarya</taxon>
        <taxon>Ascomycota</taxon>
        <taxon>Pezizomycotina</taxon>
        <taxon>Eurotiomycetes</taxon>
        <taxon>Eurotiomycetidae</taxon>
        <taxon>Eurotiales</taxon>
        <taxon>Aspergillaceae</taxon>
        <taxon>Penicillium</taxon>
    </lineage>
</organism>
<dbReference type="PANTHER" id="PTHR23506">
    <property type="entry name" value="GH10249P"/>
    <property type="match status" value="1"/>
</dbReference>
<reference evidence="10 11" key="1">
    <citation type="journal article" date="2023" name="IMA Fungus">
        <title>Comparative genomic study of the Penicillium genus elucidates a diverse pangenome and 15 lateral gene transfer events.</title>
        <authorList>
            <person name="Petersen C."/>
            <person name="Sorensen T."/>
            <person name="Nielsen M.R."/>
            <person name="Sondergaard T.E."/>
            <person name="Sorensen J.L."/>
            <person name="Fitzpatrick D.A."/>
            <person name="Frisvad J.C."/>
            <person name="Nielsen K.L."/>
        </authorList>
    </citation>
    <scope>NUCLEOTIDE SEQUENCE [LARGE SCALE GENOMIC DNA]</scope>
    <source>
        <strain evidence="10 11">IBT 29057</strain>
    </source>
</reference>
<feature type="transmembrane region" description="Helical" evidence="8">
    <location>
        <begin position="20"/>
        <end position="42"/>
    </location>
</feature>
<dbReference type="InterPro" id="IPR020846">
    <property type="entry name" value="MFS_dom"/>
</dbReference>
<keyword evidence="5 8" id="KW-1133">Transmembrane helix</keyword>
<dbReference type="GO" id="GO:0022857">
    <property type="term" value="F:transmembrane transporter activity"/>
    <property type="evidence" value="ECO:0007669"/>
    <property type="project" value="InterPro"/>
</dbReference>
<sequence length="489" mass="52873">MSYIESTRVVQGWRSSRTLILGTACLALFTETLLYGFVVPILPYMLEVRLNQDSSQTQRTTSGLLSVHGFATLILTPLIAAAADKTPNRKVPLTIALVVTLIGTILVALTPTLWAIYLGRILQGISGSAAWIICLAMLTDNAGEGRVGRVMGLSMSIVLSGTVGGPSLAGVLLQWAGYWPAWAVPIAIILINILFRLITDEPPKASTSQQPPSRESLSPDEQGSSVRDVENSEETPLLPDSAITRETACQDEHTTTDAPVSFYYEMLSDCRVLASISSTTIYSIIIAGFNTTLPVHLREIFNWGSFTVGMMFLILRIPAIILGPLMGWVRDHIGLRYPTTLGWALLSPLMLCLGLPSGPEHHGKALFITCLACIGIASTLVQGAGVLHTITILKDVENRRPKIFGPQGGLSRVFAINEVSFNAGLMLGPLLSGILSEEIGYYNMSVTLSKSLNLARWNSSNSCIAGLICLANAIFVWNFFERGLAHSEK</sequence>
<feature type="domain" description="Major facilitator superfamily (MFS) profile" evidence="9">
    <location>
        <begin position="24"/>
        <end position="484"/>
    </location>
</feature>
<keyword evidence="6 8" id="KW-0472">Membrane</keyword>
<dbReference type="Pfam" id="PF07690">
    <property type="entry name" value="MFS_1"/>
    <property type="match status" value="1"/>
</dbReference>
<dbReference type="PROSITE" id="PS50850">
    <property type="entry name" value="MFS"/>
    <property type="match status" value="1"/>
</dbReference>
<comment type="caution">
    <text evidence="10">The sequence shown here is derived from an EMBL/GenBank/DDBJ whole genome shotgun (WGS) entry which is preliminary data.</text>
</comment>
<feature type="transmembrane region" description="Helical" evidence="8">
    <location>
        <begin position="121"/>
        <end position="138"/>
    </location>
</feature>
<gene>
    <name evidence="10" type="ORF">N7450_000112</name>
</gene>
<evidence type="ECO:0000256" key="3">
    <source>
        <dbReference type="ARBA" id="ARBA00022448"/>
    </source>
</evidence>
<dbReference type="CDD" id="cd17325">
    <property type="entry name" value="MFS_MdtG_SLC18_like"/>
    <property type="match status" value="1"/>
</dbReference>
<dbReference type="PANTHER" id="PTHR23506:SF35">
    <property type="entry name" value="MAJOR FACILITATOR SUPERFAMILY (MFS) PROFILE DOMAIN-CONTAINING PROTEIN-RELATED"/>
    <property type="match status" value="1"/>
</dbReference>
<feature type="transmembrane region" description="Helical" evidence="8">
    <location>
        <begin position="455"/>
        <end position="480"/>
    </location>
</feature>
<dbReference type="GO" id="GO:0016020">
    <property type="term" value="C:membrane"/>
    <property type="evidence" value="ECO:0007669"/>
    <property type="project" value="UniProtKB-SubCell"/>
</dbReference>
<feature type="transmembrane region" description="Helical" evidence="8">
    <location>
        <begin position="272"/>
        <end position="291"/>
    </location>
</feature>
<evidence type="ECO:0000256" key="2">
    <source>
        <dbReference type="ARBA" id="ARBA00006829"/>
    </source>
</evidence>
<dbReference type="InterPro" id="IPR011701">
    <property type="entry name" value="MFS"/>
</dbReference>
<feature type="transmembrane region" description="Helical" evidence="8">
    <location>
        <begin position="303"/>
        <end position="329"/>
    </location>
</feature>
<dbReference type="SUPFAM" id="SSF103473">
    <property type="entry name" value="MFS general substrate transporter"/>
    <property type="match status" value="1"/>
</dbReference>
<feature type="region of interest" description="Disordered" evidence="7">
    <location>
        <begin position="204"/>
        <end position="252"/>
    </location>
</feature>
<keyword evidence="3" id="KW-0813">Transport</keyword>
<feature type="transmembrane region" description="Helical" evidence="8">
    <location>
        <begin position="365"/>
        <end position="393"/>
    </location>
</feature>
<evidence type="ECO:0000256" key="8">
    <source>
        <dbReference type="SAM" id="Phobius"/>
    </source>
</evidence>